<reference evidence="3 4" key="1">
    <citation type="submission" date="2019-03" db="EMBL/GenBank/DDBJ databases">
        <authorList>
            <person name="Kim M.K.M."/>
        </authorList>
    </citation>
    <scope>NUCLEOTIDE SEQUENCE [LARGE SCALE GENOMIC DNA]</scope>
    <source>
        <strain evidence="3 4">17J68-12</strain>
    </source>
</reference>
<dbReference type="InterPro" id="IPR026444">
    <property type="entry name" value="Secre_tail"/>
</dbReference>
<feature type="signal peptide" evidence="1">
    <location>
        <begin position="1"/>
        <end position="21"/>
    </location>
</feature>
<dbReference type="Gene3D" id="2.60.40.740">
    <property type="match status" value="1"/>
</dbReference>
<dbReference type="InterPro" id="IPR013783">
    <property type="entry name" value="Ig-like_fold"/>
</dbReference>
<dbReference type="OrthoDB" id="9811934at2"/>
<dbReference type="InterPro" id="IPR055353">
    <property type="entry name" value="DUF7619"/>
</dbReference>
<feature type="chain" id="PRO_5020679912" evidence="1">
    <location>
        <begin position="22"/>
        <end position="894"/>
    </location>
</feature>
<dbReference type="RefSeq" id="WP_131449876.1">
    <property type="nucleotide sequence ID" value="NZ_SJZI01000046.1"/>
</dbReference>
<gene>
    <name evidence="3" type="ORF">EPD60_12660</name>
</gene>
<dbReference type="EMBL" id="SJZI01000046">
    <property type="protein sequence ID" value="TCJ13242.1"/>
    <property type="molecule type" value="Genomic_DNA"/>
</dbReference>
<name>A0A4R1B545_9BACT</name>
<protein>
    <submittedName>
        <fullName evidence="3">DUF11 domain-containing protein</fullName>
    </submittedName>
</protein>
<evidence type="ECO:0000259" key="2">
    <source>
        <dbReference type="Pfam" id="PF24595"/>
    </source>
</evidence>
<dbReference type="AlphaFoldDB" id="A0A4R1B545"/>
<dbReference type="Pfam" id="PF24595">
    <property type="entry name" value="DUF7619"/>
    <property type="match status" value="1"/>
</dbReference>
<dbReference type="Gene3D" id="2.60.40.10">
    <property type="entry name" value="Immunoglobulins"/>
    <property type="match status" value="1"/>
</dbReference>
<evidence type="ECO:0000313" key="4">
    <source>
        <dbReference type="Proteomes" id="UP000295334"/>
    </source>
</evidence>
<organism evidence="3 4">
    <name type="scientific">Flaviaesturariibacter flavus</name>
    <dbReference type="NCBI Taxonomy" id="2502780"/>
    <lineage>
        <taxon>Bacteria</taxon>
        <taxon>Pseudomonadati</taxon>
        <taxon>Bacteroidota</taxon>
        <taxon>Chitinophagia</taxon>
        <taxon>Chitinophagales</taxon>
        <taxon>Chitinophagaceae</taxon>
        <taxon>Flaviaestuariibacter</taxon>
    </lineage>
</organism>
<dbReference type="Proteomes" id="UP000295334">
    <property type="component" value="Unassembled WGS sequence"/>
</dbReference>
<dbReference type="InterPro" id="IPR047589">
    <property type="entry name" value="DUF11_rpt"/>
</dbReference>
<keyword evidence="1" id="KW-0732">Signal</keyword>
<evidence type="ECO:0000256" key="1">
    <source>
        <dbReference type="SAM" id="SignalP"/>
    </source>
</evidence>
<dbReference type="NCBIfam" id="TIGR04183">
    <property type="entry name" value="Por_Secre_tail"/>
    <property type="match status" value="1"/>
</dbReference>
<evidence type="ECO:0000313" key="3">
    <source>
        <dbReference type="EMBL" id="TCJ13242.1"/>
    </source>
</evidence>
<comment type="caution">
    <text evidence="3">The sequence shown here is derived from an EMBL/GenBank/DDBJ whole genome shotgun (WGS) entry which is preliminary data.</text>
</comment>
<keyword evidence="4" id="KW-1185">Reference proteome</keyword>
<feature type="domain" description="DUF7619" evidence="2">
    <location>
        <begin position="660"/>
        <end position="794"/>
    </location>
</feature>
<accession>A0A4R1B545</accession>
<proteinExistence type="predicted"/>
<dbReference type="NCBIfam" id="TIGR01451">
    <property type="entry name" value="B_ant_repeat"/>
    <property type="match status" value="1"/>
</dbReference>
<sequence>MKPNQLLLLILFLCGTWTTRAQVPQVRWERHYADMGIVYGNTELSVPPLALPDGGYIFGLSEIRQPNNPIAGRQQDVVLTRVDSMGQVVWKRSFGGSLVESGIVLLQRANDGNFLFAVSSNSTDGDVAGNTGNTGNIWIGKFNAQGQLLSQKSLLSDGVGDSPMSLAPLSDGSGYLMTAQFNYYAQSGSTAGQCDPNNPSSYKFLKLDNNFNVLLEKCIPVSTTYGRPAFVVEPATPGKYFFLALGDPYNCQTPLGPSISMINDTMGTIWTQPLSAYTQTSGHLLSTYRPLRQNANSFLFASSSCTGFASTPPAPRVFKIDTLGNLLWVRENHRGGALYSFADAGDGSSFYAYRAGSNSIIDTPTLVRLSYANGTELGSRPLTVSFLGGGGNFSDMRDYRLLRTSGDRTYYWGYEHQSQLTNISIYNISILYGCFGATNRVTGSVFLDLNGNGSRDPGDEYLPYQKVVARKANGIATFGYTDAKGYYTINTDTGRYELSLEANLDAGGNHVVNRPGFSFSDTLHFAAAPEWDKFDVSTTLTPLSLARPGFEATYLVTYSNLTYNGSSSGSLRFVKPARSTFVRSSRTPATNVADTITFNYFNLQPLQSDTFSIIIRFNPPPALNFGDTVRSSIRIVQPRAQMELANDSMTVVQRVLGAYDPNDKREIHGGRISTAQAAGGEALTYTIRFQNTGNYPAATVVVRDTLGAGIDPSSLKMLAASHAYRLTVTNGNELEWAFDYINLPDSLHNEPASHGYITFSVKPRAGIAAGDVIANKAAIYFDYNPPVITNNELTTVFTAVTTAVPGLEVRTLSIVAAPNPAGNVLQLRVESDRTYNKVPVEIRAMDGTLVTQARVSLRRGLNLVALPISHLPGAAYWVRVQAGGQTFSTKVVKQ</sequence>